<keyword evidence="7" id="KW-0698">rRNA processing</keyword>
<comment type="subcellular location">
    <subcellularLocation>
        <location evidence="7">Cytoplasm</location>
    </subcellularLocation>
</comment>
<keyword evidence="6 7" id="KW-0862">Zinc</keyword>
<keyword evidence="3 7" id="KW-0479">Metal-binding</keyword>
<keyword evidence="7" id="KW-0690">Ribosome biogenesis</keyword>
<keyword evidence="7" id="KW-0963">Cytoplasm</keyword>
<evidence type="ECO:0000256" key="1">
    <source>
        <dbReference type="ARBA" id="ARBA00010875"/>
    </source>
</evidence>
<dbReference type="SUPFAM" id="SSF55486">
    <property type="entry name" value="Metalloproteases ('zincins'), catalytic domain"/>
    <property type="match status" value="1"/>
</dbReference>
<feature type="binding site" evidence="7">
    <location>
        <position position="122"/>
    </location>
    <ligand>
        <name>Zn(2+)</name>
        <dbReference type="ChEBI" id="CHEBI:29105"/>
        <note>catalytic</note>
    </ligand>
</feature>
<dbReference type="PROSITE" id="PS01306">
    <property type="entry name" value="UPF0054"/>
    <property type="match status" value="1"/>
</dbReference>
<dbReference type="PANTHER" id="PTHR46986:SF1">
    <property type="entry name" value="ENDORIBONUCLEASE YBEY, CHLOROPLASTIC"/>
    <property type="match status" value="1"/>
</dbReference>
<dbReference type="InterPro" id="IPR002036">
    <property type="entry name" value="YbeY"/>
</dbReference>
<dbReference type="InterPro" id="IPR023091">
    <property type="entry name" value="MetalPrtase_cat_dom_sf_prd"/>
</dbReference>
<comment type="cofactor">
    <cofactor evidence="7">
        <name>Zn(2+)</name>
        <dbReference type="ChEBI" id="CHEBI:29105"/>
    </cofactor>
    <text evidence="7">Binds 1 zinc ion.</text>
</comment>
<dbReference type="EMBL" id="CP018095">
    <property type="protein sequence ID" value="APF36071.1"/>
    <property type="molecule type" value="Genomic_DNA"/>
</dbReference>
<gene>
    <name evidence="7" type="primary">ybeY</name>
    <name evidence="8" type="ORF">BOQ54_00940</name>
</gene>
<dbReference type="HAMAP" id="MF_00009">
    <property type="entry name" value="Endoribonucl_YbeY"/>
    <property type="match status" value="1"/>
</dbReference>
<comment type="similarity">
    <text evidence="1 7">Belongs to the endoribonuclease YbeY family.</text>
</comment>
<dbReference type="InterPro" id="IPR020549">
    <property type="entry name" value="YbeY_CS"/>
</dbReference>
<keyword evidence="2 7" id="KW-0540">Nuclease</keyword>
<proteinExistence type="inferred from homology"/>
<keyword evidence="9" id="KW-1185">Reference proteome</keyword>
<dbReference type="GO" id="GO:0005737">
    <property type="term" value="C:cytoplasm"/>
    <property type="evidence" value="ECO:0007669"/>
    <property type="project" value="UniProtKB-SubCell"/>
</dbReference>
<comment type="function">
    <text evidence="7">Single strand-specific metallo-endoribonuclease involved in late-stage 70S ribosome quality control and in maturation of the 3' terminus of the 16S rRNA.</text>
</comment>
<dbReference type="GO" id="GO:0004222">
    <property type="term" value="F:metalloendopeptidase activity"/>
    <property type="evidence" value="ECO:0007669"/>
    <property type="project" value="InterPro"/>
</dbReference>
<dbReference type="Pfam" id="PF02130">
    <property type="entry name" value="YbeY"/>
    <property type="match status" value="1"/>
</dbReference>
<evidence type="ECO:0000256" key="7">
    <source>
        <dbReference type="HAMAP-Rule" id="MF_00009"/>
    </source>
</evidence>
<evidence type="ECO:0000313" key="8">
    <source>
        <dbReference type="EMBL" id="APF36071.1"/>
    </source>
</evidence>
<organism evidence="8 9">
    <name type="scientific">Chelatococcus daeguensis</name>
    <dbReference type="NCBI Taxonomy" id="444444"/>
    <lineage>
        <taxon>Bacteria</taxon>
        <taxon>Pseudomonadati</taxon>
        <taxon>Pseudomonadota</taxon>
        <taxon>Alphaproteobacteria</taxon>
        <taxon>Hyphomicrobiales</taxon>
        <taxon>Chelatococcaceae</taxon>
        <taxon>Chelatococcus</taxon>
    </lineage>
</organism>
<dbReference type="PANTHER" id="PTHR46986">
    <property type="entry name" value="ENDORIBONUCLEASE YBEY, CHLOROPLASTIC"/>
    <property type="match status" value="1"/>
</dbReference>
<evidence type="ECO:0000256" key="3">
    <source>
        <dbReference type="ARBA" id="ARBA00022723"/>
    </source>
</evidence>
<protein>
    <recommendedName>
        <fullName evidence="7">Endoribonuclease YbeY</fullName>
        <ecNumber evidence="7">3.1.-.-</ecNumber>
    </recommendedName>
</protein>
<evidence type="ECO:0000313" key="9">
    <source>
        <dbReference type="Proteomes" id="UP000182703"/>
    </source>
</evidence>
<dbReference type="GO" id="GO:0004521">
    <property type="term" value="F:RNA endonuclease activity"/>
    <property type="evidence" value="ECO:0007669"/>
    <property type="project" value="UniProtKB-UniRule"/>
</dbReference>
<feature type="binding site" evidence="7">
    <location>
        <position position="132"/>
    </location>
    <ligand>
        <name>Zn(2+)</name>
        <dbReference type="ChEBI" id="CHEBI:29105"/>
        <note>catalytic</note>
    </ligand>
</feature>
<evidence type="ECO:0000256" key="6">
    <source>
        <dbReference type="ARBA" id="ARBA00022833"/>
    </source>
</evidence>
<dbReference type="GO" id="GO:0008270">
    <property type="term" value="F:zinc ion binding"/>
    <property type="evidence" value="ECO:0007669"/>
    <property type="project" value="UniProtKB-UniRule"/>
</dbReference>
<dbReference type="GO" id="GO:0006364">
    <property type="term" value="P:rRNA processing"/>
    <property type="evidence" value="ECO:0007669"/>
    <property type="project" value="UniProtKB-UniRule"/>
</dbReference>
<keyword evidence="4 7" id="KW-0255">Endonuclease</keyword>
<dbReference type="KEGG" id="cdq:BOQ54_00940"/>
<evidence type="ECO:0000256" key="5">
    <source>
        <dbReference type="ARBA" id="ARBA00022801"/>
    </source>
</evidence>
<evidence type="ECO:0000256" key="2">
    <source>
        <dbReference type="ARBA" id="ARBA00022722"/>
    </source>
</evidence>
<accession>A0AAC9JPN1</accession>
<dbReference type="Gene3D" id="3.40.390.30">
    <property type="entry name" value="Metalloproteases ('zincins'), catalytic domain"/>
    <property type="match status" value="1"/>
</dbReference>
<sequence length="165" mass="17294">MSVNGAHIDIAVESEGWDELAGADALVARAAQATLDAGGRPVAPGAEVSVVLADDKTVRALNARWRGKDKATNVLSFPACPPQQLASAPHIGDVIIAYETTRREADEEGKTLADHLSHLVVHGMLHLLGYDHETDGEAEEMEGLEIRILAGLGIADPYAGAALGE</sequence>
<reference evidence="8 9" key="1">
    <citation type="submission" date="2016-11" db="EMBL/GenBank/DDBJ databases">
        <title>Complete genome sequence of the aerobically denitrifying bacterium Chelatococcus daeguensis TAD1.</title>
        <authorList>
            <person name="Yang Y."/>
            <person name="Huang S."/>
            <person name="Lin E."/>
        </authorList>
    </citation>
    <scope>NUCLEOTIDE SEQUENCE [LARGE SCALE GENOMIC DNA]</scope>
    <source>
        <strain evidence="8 9">TAD1</strain>
    </source>
</reference>
<dbReference type="EC" id="3.1.-.-" evidence="7"/>
<feature type="binding site" evidence="7">
    <location>
        <position position="126"/>
    </location>
    <ligand>
        <name>Zn(2+)</name>
        <dbReference type="ChEBI" id="CHEBI:29105"/>
        <note>catalytic</note>
    </ligand>
</feature>
<evidence type="ECO:0000256" key="4">
    <source>
        <dbReference type="ARBA" id="ARBA00022759"/>
    </source>
</evidence>
<keyword evidence="5 7" id="KW-0378">Hydrolase</keyword>
<dbReference type="NCBIfam" id="TIGR00043">
    <property type="entry name" value="rRNA maturation RNase YbeY"/>
    <property type="match status" value="1"/>
</dbReference>
<dbReference type="Proteomes" id="UP000182703">
    <property type="component" value="Chromosome"/>
</dbReference>
<name>A0AAC9JPN1_9HYPH</name>
<dbReference type="AlphaFoldDB" id="A0AAC9JPN1"/>